<keyword evidence="3" id="KW-0732">Signal</keyword>
<dbReference type="InterPro" id="IPR036869">
    <property type="entry name" value="J_dom_sf"/>
</dbReference>
<feature type="compositionally biased region" description="Basic and acidic residues" evidence="1">
    <location>
        <begin position="501"/>
        <end position="516"/>
    </location>
</feature>
<accession>A0AAD3GZM4</accession>
<dbReference type="Gene3D" id="1.10.287.110">
    <property type="entry name" value="DnaJ domain"/>
    <property type="match status" value="1"/>
</dbReference>
<dbReference type="PANTHER" id="PTHR43948:SF10">
    <property type="entry name" value="MRJ, ISOFORM E"/>
    <property type="match status" value="1"/>
</dbReference>
<feature type="transmembrane region" description="Helical" evidence="2">
    <location>
        <begin position="598"/>
        <end position="621"/>
    </location>
</feature>
<evidence type="ECO:0000313" key="5">
    <source>
        <dbReference type="EMBL" id="GFH44866.1"/>
    </source>
</evidence>
<keyword evidence="2" id="KW-0472">Membrane</keyword>
<evidence type="ECO:0000256" key="3">
    <source>
        <dbReference type="SAM" id="SignalP"/>
    </source>
</evidence>
<comment type="caution">
    <text evidence="5">The sequence shown here is derived from an EMBL/GenBank/DDBJ whole genome shotgun (WGS) entry which is preliminary data.</text>
</comment>
<gene>
    <name evidence="5" type="ORF">CTEN210_01340</name>
</gene>
<feature type="region of interest" description="Disordered" evidence="1">
    <location>
        <begin position="501"/>
        <end position="529"/>
    </location>
</feature>
<dbReference type="SMART" id="SM00271">
    <property type="entry name" value="DnaJ"/>
    <property type="match status" value="1"/>
</dbReference>
<feature type="transmembrane region" description="Helical" evidence="2">
    <location>
        <begin position="207"/>
        <end position="225"/>
    </location>
</feature>
<feature type="chain" id="PRO_5041921784" description="J domain-containing protein" evidence="3">
    <location>
        <begin position="24"/>
        <end position="703"/>
    </location>
</feature>
<sequence>MNKFQLYLIKFFFSAFLPHTTESEANEDYYSLLGLTSNANQDEIKKAYRKKSLQHHPDKVAQFAKTQNKSAEEIQAQFVRIKEAYETLSEPKKRTAYDVLGAEGGKLINTYLDSKNDHTSQGSGFDFYKIVQNFAEANFGDRCKLFSMVLVLVAFFLIIPILICVKIDGILSGSQSSLAQADWMVLLSPLWVLNILIFWYDVFAGAILAAMRVSCIFALEILLALKWDASVDYKYSVILIPIYIHQILLIVHNLVVMKMVQKDIARMVTVRYLEKTIIPGLNEEGDENVENQAPQRTYQDLTEEELEDINEAYIIITEDPDVVGDDQSVDAPESFCGLEEEVKLSLAIASSPEYEYANMIRSHAFESIIKTVVYRMPFLVILTLQLDQDRGWNWNIVFIPIWIEVILATLTACFGTCLGPMAIPNKNEEEVQIFQVDLDDDAAGDDSNKSEANEDESPCVESDQEQTSLLTQEEPIDIGKTDIEAGQENAEAAAISPLVETKTEEPITSEVTKDEPLSQPIEPNAVPSQEIPSAANNEEYNQYDNMGMQMDSEAAEEHAKSMGSCCYYIYFIIALSLFTVKLNESTDSDEDNNGFSSLWILFPLFFIAFIITLSCACCIFADPTKMMNMEANNDAAGEAEDDILSELKEQEGKNASNDNVLEKSTRVDEARDEVVQQFPIAIDMEEDKQDLEANNDDDMDDLD</sequence>
<feature type="transmembrane region" description="Helical" evidence="2">
    <location>
        <begin position="565"/>
        <end position="583"/>
    </location>
</feature>
<feature type="transmembrane region" description="Helical" evidence="2">
    <location>
        <begin position="145"/>
        <end position="163"/>
    </location>
</feature>
<feature type="region of interest" description="Disordered" evidence="1">
    <location>
        <begin position="440"/>
        <end position="471"/>
    </location>
</feature>
<dbReference type="Pfam" id="PF10269">
    <property type="entry name" value="Tmemb_185A"/>
    <property type="match status" value="1"/>
</dbReference>
<evidence type="ECO:0000256" key="1">
    <source>
        <dbReference type="SAM" id="MobiDB-lite"/>
    </source>
</evidence>
<dbReference type="PANTHER" id="PTHR43948">
    <property type="entry name" value="DNAJ HOMOLOG SUBFAMILY B"/>
    <property type="match status" value="1"/>
</dbReference>
<keyword evidence="6" id="KW-1185">Reference proteome</keyword>
<dbReference type="PROSITE" id="PS50076">
    <property type="entry name" value="DNAJ_2"/>
    <property type="match status" value="1"/>
</dbReference>
<dbReference type="Pfam" id="PF00226">
    <property type="entry name" value="DnaJ"/>
    <property type="match status" value="1"/>
</dbReference>
<organism evidence="5 6">
    <name type="scientific">Chaetoceros tenuissimus</name>
    <dbReference type="NCBI Taxonomy" id="426638"/>
    <lineage>
        <taxon>Eukaryota</taxon>
        <taxon>Sar</taxon>
        <taxon>Stramenopiles</taxon>
        <taxon>Ochrophyta</taxon>
        <taxon>Bacillariophyta</taxon>
        <taxon>Coscinodiscophyceae</taxon>
        <taxon>Chaetocerotophycidae</taxon>
        <taxon>Chaetocerotales</taxon>
        <taxon>Chaetocerotaceae</taxon>
        <taxon>Chaetoceros</taxon>
    </lineage>
</organism>
<dbReference type="GO" id="GO:0005737">
    <property type="term" value="C:cytoplasm"/>
    <property type="evidence" value="ECO:0007669"/>
    <property type="project" value="TreeGrafter"/>
</dbReference>
<proteinExistence type="predicted"/>
<feature type="transmembrane region" description="Helical" evidence="2">
    <location>
        <begin position="368"/>
        <end position="386"/>
    </location>
</feature>
<keyword evidence="2" id="KW-1133">Transmembrane helix</keyword>
<keyword evidence="2" id="KW-0812">Transmembrane</keyword>
<feature type="compositionally biased region" description="Acidic residues" evidence="1">
    <location>
        <begin position="453"/>
        <end position="464"/>
    </location>
</feature>
<feature type="domain" description="J" evidence="4">
    <location>
        <begin position="28"/>
        <end position="101"/>
    </location>
</feature>
<dbReference type="SUPFAM" id="SSF46565">
    <property type="entry name" value="Chaperone J-domain"/>
    <property type="match status" value="1"/>
</dbReference>
<dbReference type="GO" id="GO:0044183">
    <property type="term" value="F:protein folding chaperone"/>
    <property type="evidence" value="ECO:0007669"/>
    <property type="project" value="TreeGrafter"/>
</dbReference>
<dbReference type="InterPro" id="IPR001623">
    <property type="entry name" value="DnaJ_domain"/>
</dbReference>
<feature type="compositionally biased region" description="Basic and acidic residues" evidence="1">
    <location>
        <begin position="660"/>
        <end position="674"/>
    </location>
</feature>
<dbReference type="PRINTS" id="PR00625">
    <property type="entry name" value="JDOMAIN"/>
</dbReference>
<dbReference type="GO" id="GO:0051082">
    <property type="term" value="F:unfolded protein binding"/>
    <property type="evidence" value="ECO:0007669"/>
    <property type="project" value="TreeGrafter"/>
</dbReference>
<feature type="transmembrane region" description="Helical" evidence="2">
    <location>
        <begin position="237"/>
        <end position="257"/>
    </location>
</feature>
<dbReference type="AlphaFoldDB" id="A0AAD3GZM4"/>
<dbReference type="CDD" id="cd06257">
    <property type="entry name" value="DnaJ"/>
    <property type="match status" value="1"/>
</dbReference>
<feature type="region of interest" description="Disordered" evidence="1">
    <location>
        <begin position="649"/>
        <end position="703"/>
    </location>
</feature>
<dbReference type="InterPro" id="IPR019396">
    <property type="entry name" value="TM_Fragile-X-F-assoc"/>
</dbReference>
<name>A0AAD3GZM4_9STRA</name>
<dbReference type="Proteomes" id="UP001054902">
    <property type="component" value="Unassembled WGS sequence"/>
</dbReference>
<feature type="compositionally biased region" description="Acidic residues" evidence="1">
    <location>
        <begin position="683"/>
        <end position="703"/>
    </location>
</feature>
<evidence type="ECO:0000256" key="2">
    <source>
        <dbReference type="SAM" id="Phobius"/>
    </source>
</evidence>
<reference evidence="5 6" key="1">
    <citation type="journal article" date="2021" name="Sci. Rep.">
        <title>The genome of the diatom Chaetoceros tenuissimus carries an ancient integrated fragment of an extant virus.</title>
        <authorList>
            <person name="Hongo Y."/>
            <person name="Kimura K."/>
            <person name="Takaki Y."/>
            <person name="Yoshida Y."/>
            <person name="Baba S."/>
            <person name="Kobayashi G."/>
            <person name="Nagasaki K."/>
            <person name="Hano T."/>
            <person name="Tomaru Y."/>
        </authorList>
    </citation>
    <scope>NUCLEOTIDE SEQUENCE [LARGE SCALE GENOMIC DNA]</scope>
    <source>
        <strain evidence="5 6">NIES-3715</strain>
    </source>
</reference>
<dbReference type="GO" id="GO:0005634">
    <property type="term" value="C:nucleus"/>
    <property type="evidence" value="ECO:0007669"/>
    <property type="project" value="TreeGrafter"/>
</dbReference>
<dbReference type="GO" id="GO:0051087">
    <property type="term" value="F:protein-folding chaperone binding"/>
    <property type="evidence" value="ECO:0007669"/>
    <property type="project" value="TreeGrafter"/>
</dbReference>
<feature type="transmembrane region" description="Helical" evidence="2">
    <location>
        <begin position="392"/>
        <end position="418"/>
    </location>
</feature>
<feature type="signal peptide" evidence="3">
    <location>
        <begin position="1"/>
        <end position="23"/>
    </location>
</feature>
<feature type="transmembrane region" description="Helical" evidence="2">
    <location>
        <begin position="183"/>
        <end position="200"/>
    </location>
</feature>
<evidence type="ECO:0000313" key="6">
    <source>
        <dbReference type="Proteomes" id="UP001054902"/>
    </source>
</evidence>
<protein>
    <recommendedName>
        <fullName evidence="4">J domain-containing protein</fullName>
    </recommendedName>
</protein>
<dbReference type="EMBL" id="BLLK01000020">
    <property type="protein sequence ID" value="GFH44866.1"/>
    <property type="molecule type" value="Genomic_DNA"/>
</dbReference>
<evidence type="ECO:0000259" key="4">
    <source>
        <dbReference type="PROSITE" id="PS50076"/>
    </source>
</evidence>